<comment type="similarity">
    <text evidence="1">Belongs to the peptidase C40 family.</text>
</comment>
<dbReference type="PIRSF" id="PIRSF019015">
    <property type="entry name" value="P60_peptidase_YkfC"/>
    <property type="match status" value="1"/>
</dbReference>
<keyword evidence="10" id="KW-1185">Reference proteome</keyword>
<dbReference type="Proteomes" id="UP000237640">
    <property type="component" value="Unassembled WGS sequence"/>
</dbReference>
<dbReference type="Pfam" id="PF12913">
    <property type="entry name" value="SH3_6"/>
    <property type="match status" value="1"/>
</dbReference>
<dbReference type="SUPFAM" id="SSF54001">
    <property type="entry name" value="Cysteine proteinases"/>
    <property type="match status" value="1"/>
</dbReference>
<feature type="domain" description="SH3b2-type SH3" evidence="8">
    <location>
        <begin position="202"/>
        <end position="243"/>
    </location>
</feature>
<dbReference type="InterPro" id="IPR039439">
    <property type="entry name" value="SH3b1_dom"/>
</dbReference>
<keyword evidence="3" id="KW-0378">Hydrolase</keyword>
<feature type="domain" description="NLPC/P60 N-terminal" evidence="6">
    <location>
        <begin position="50"/>
        <end position="119"/>
    </location>
</feature>
<dbReference type="InterPro" id="IPR026864">
    <property type="entry name" value="SH3b2-type_SH3"/>
</dbReference>
<evidence type="ECO:0000259" key="6">
    <source>
        <dbReference type="Pfam" id="PF12912"/>
    </source>
</evidence>
<dbReference type="AlphaFoldDB" id="A0A2T0MBL5"/>
<feature type="domain" description="SH3b1" evidence="7">
    <location>
        <begin position="142"/>
        <end position="193"/>
    </location>
</feature>
<evidence type="ECO:0000256" key="4">
    <source>
        <dbReference type="ARBA" id="ARBA00022807"/>
    </source>
</evidence>
<reference evidence="9 10" key="1">
    <citation type="submission" date="2018-03" db="EMBL/GenBank/DDBJ databases">
        <title>Genomic Encyclopedia of Archaeal and Bacterial Type Strains, Phase II (KMG-II): from individual species to whole genera.</title>
        <authorList>
            <person name="Goeker M."/>
        </authorList>
    </citation>
    <scope>NUCLEOTIDE SEQUENCE [LARGE SCALE GENOMIC DNA]</scope>
    <source>
        <strain evidence="9 10">DSM 25027</strain>
    </source>
</reference>
<feature type="domain" description="NlpC/P60" evidence="5">
    <location>
        <begin position="300"/>
        <end position="377"/>
    </location>
</feature>
<dbReference type="OrthoDB" id="9813368at2"/>
<evidence type="ECO:0000259" key="8">
    <source>
        <dbReference type="Pfam" id="PF12914"/>
    </source>
</evidence>
<dbReference type="RefSeq" id="WP_106146347.1">
    <property type="nucleotide sequence ID" value="NZ_PVYX01000002.1"/>
</dbReference>
<dbReference type="Pfam" id="PF12912">
    <property type="entry name" value="N_NLPC_P60"/>
    <property type="match status" value="1"/>
</dbReference>
<dbReference type="InterPro" id="IPR027017">
    <property type="entry name" value="P60_peptidase_YkfC"/>
</dbReference>
<evidence type="ECO:0000256" key="3">
    <source>
        <dbReference type="ARBA" id="ARBA00022801"/>
    </source>
</evidence>
<evidence type="ECO:0000313" key="10">
    <source>
        <dbReference type="Proteomes" id="UP000237640"/>
    </source>
</evidence>
<evidence type="ECO:0000259" key="5">
    <source>
        <dbReference type="Pfam" id="PF00877"/>
    </source>
</evidence>
<gene>
    <name evidence="9" type="ORF">CLV81_3287</name>
</gene>
<comment type="caution">
    <text evidence="9">The sequence shown here is derived from an EMBL/GenBank/DDBJ whole genome shotgun (WGS) entry which is preliminary data.</text>
</comment>
<protein>
    <submittedName>
        <fullName evidence="9">Putative gamma-D-glutamyl-L-diamino acid endopeptidase-like protein</fullName>
    </submittedName>
</protein>
<proteinExistence type="inferred from homology"/>
<evidence type="ECO:0000256" key="2">
    <source>
        <dbReference type="ARBA" id="ARBA00022670"/>
    </source>
</evidence>
<organism evidence="9 10">
    <name type="scientific">Flagellimonas meridianipacifica</name>
    <dbReference type="NCBI Taxonomy" id="1080225"/>
    <lineage>
        <taxon>Bacteria</taxon>
        <taxon>Pseudomonadati</taxon>
        <taxon>Bacteroidota</taxon>
        <taxon>Flavobacteriia</taxon>
        <taxon>Flavobacteriales</taxon>
        <taxon>Flavobacteriaceae</taxon>
        <taxon>Flagellimonas</taxon>
    </lineage>
</organism>
<dbReference type="EMBL" id="PVYX01000002">
    <property type="protein sequence ID" value="PRX54883.1"/>
    <property type="molecule type" value="Genomic_DNA"/>
</dbReference>
<dbReference type="InterPro" id="IPR038765">
    <property type="entry name" value="Papain-like_cys_pep_sf"/>
</dbReference>
<evidence type="ECO:0000259" key="7">
    <source>
        <dbReference type="Pfam" id="PF12913"/>
    </source>
</evidence>
<name>A0A2T0MBL5_9FLAO</name>
<dbReference type="InterPro" id="IPR025606">
    <property type="entry name" value="NLPC/P60_N_dom"/>
</dbReference>
<dbReference type="PROSITE" id="PS51257">
    <property type="entry name" value="PROKAR_LIPOPROTEIN"/>
    <property type="match status" value="1"/>
</dbReference>
<dbReference type="InterPro" id="IPR000064">
    <property type="entry name" value="NLP_P60_dom"/>
</dbReference>
<accession>A0A2T0MBL5</accession>
<evidence type="ECO:0000313" key="9">
    <source>
        <dbReference type="EMBL" id="PRX54883.1"/>
    </source>
</evidence>
<keyword evidence="4" id="KW-0788">Thiol protease</keyword>
<dbReference type="Pfam" id="PF12914">
    <property type="entry name" value="SH3_7"/>
    <property type="match status" value="1"/>
</dbReference>
<dbReference type="GO" id="GO:0008234">
    <property type="term" value="F:cysteine-type peptidase activity"/>
    <property type="evidence" value="ECO:0007669"/>
    <property type="project" value="UniProtKB-KW"/>
</dbReference>
<evidence type="ECO:0000256" key="1">
    <source>
        <dbReference type="ARBA" id="ARBA00007074"/>
    </source>
</evidence>
<dbReference type="Pfam" id="PF00877">
    <property type="entry name" value="NLPC_P60"/>
    <property type="match status" value="1"/>
</dbReference>
<dbReference type="Gene3D" id="3.90.1720.10">
    <property type="entry name" value="endopeptidase domain like (from Nostoc punctiforme)"/>
    <property type="match status" value="1"/>
</dbReference>
<sequence>MRTFLILILCICCILLGCKNEYKKEVAIEVKTYSYESIKYPQANIEIPDSLRNEFIKRFFVPWESTPDALLSSLDRLPGKELSYLDKYLKDDEWYGENKKPHKKWQREQVVNNVDFLSYPNFQKKGIVIAHTDLRRIPTNRPGFDTYSKAGEGYPFDYFQETALWANTPVFIAHTSKDRQWGYVISPYYKGWVSMHDMAIVDEDFIEQWSSKSFCLPLSDNVNLKNSDSNYAINAKIGMVLPYEEVSNTPGKVTVYYTNANENQNARILKAEINKDAVAFSNFLFNEKTLKQLVSNLVERPYGWGGNLENRDCSSMIRDLLGSYRIWLPRDSGDQIDVGHKYELPESTEEKVKLIQEKGIPFLTILRKKGHNMLYVGDSPEGEPLILHAIWGLKTSYSNDQLVNYLSTYPVEGLHQDEDGSIRGRHIIGESVITSVHAGTGNDDVTIPLIEEMYAMTNILED</sequence>
<dbReference type="GO" id="GO:0006508">
    <property type="term" value="P:proteolysis"/>
    <property type="evidence" value="ECO:0007669"/>
    <property type="project" value="UniProtKB-KW"/>
</dbReference>
<keyword evidence="2" id="KW-0645">Protease</keyword>